<dbReference type="OrthoDB" id="8450910at2"/>
<organism evidence="2 3">
    <name type="scientific">Olivibacter domesticus</name>
    <name type="common">Pseudosphingobacterium domesticum</name>
    <dbReference type="NCBI Taxonomy" id="407022"/>
    <lineage>
        <taxon>Bacteria</taxon>
        <taxon>Pseudomonadati</taxon>
        <taxon>Bacteroidota</taxon>
        <taxon>Sphingobacteriia</taxon>
        <taxon>Sphingobacteriales</taxon>
        <taxon>Sphingobacteriaceae</taxon>
        <taxon>Olivibacter</taxon>
    </lineage>
</organism>
<feature type="domain" description="KTSC" evidence="1">
    <location>
        <begin position="3"/>
        <end position="59"/>
    </location>
</feature>
<gene>
    <name evidence="2" type="ORF">SAMN05661044_01552</name>
</gene>
<accession>A0A1H7L565</accession>
<reference evidence="3" key="1">
    <citation type="submission" date="2016-10" db="EMBL/GenBank/DDBJ databases">
        <authorList>
            <person name="Varghese N."/>
            <person name="Submissions S."/>
        </authorList>
    </citation>
    <scope>NUCLEOTIDE SEQUENCE [LARGE SCALE GENOMIC DNA]</scope>
    <source>
        <strain evidence="3">DSM 18733</strain>
    </source>
</reference>
<dbReference type="Proteomes" id="UP000199421">
    <property type="component" value="Unassembled WGS sequence"/>
</dbReference>
<protein>
    <submittedName>
        <fullName evidence="2">KTSC domain-containing protein</fullName>
    </submittedName>
</protein>
<dbReference type="AlphaFoldDB" id="A0A1H7L565"/>
<evidence type="ECO:0000313" key="3">
    <source>
        <dbReference type="Proteomes" id="UP000199421"/>
    </source>
</evidence>
<dbReference type="STRING" id="407022.SAMN05661044_01552"/>
<keyword evidence="3" id="KW-1185">Reference proteome</keyword>
<evidence type="ECO:0000313" key="2">
    <source>
        <dbReference type="EMBL" id="SEK93836.1"/>
    </source>
</evidence>
<dbReference type="InterPro" id="IPR025309">
    <property type="entry name" value="KTSC_dom"/>
</dbReference>
<sequence>MPSSVIASFTYNPDTLVLRITFVSGLIYAYYDVPPVIYEEMKHVKSKGTYFNRRVKGHYRFKRKL</sequence>
<dbReference type="RefSeq" id="WP_093321422.1">
    <property type="nucleotide sequence ID" value="NZ_FOAF01000001.1"/>
</dbReference>
<proteinExistence type="predicted"/>
<name>A0A1H7L565_OLID1</name>
<evidence type="ECO:0000259" key="1">
    <source>
        <dbReference type="Pfam" id="PF13619"/>
    </source>
</evidence>
<dbReference type="EMBL" id="FOAF01000001">
    <property type="protein sequence ID" value="SEK93836.1"/>
    <property type="molecule type" value="Genomic_DNA"/>
</dbReference>
<dbReference type="Pfam" id="PF13619">
    <property type="entry name" value="KTSC"/>
    <property type="match status" value="1"/>
</dbReference>